<feature type="region of interest" description="Disordered" evidence="1">
    <location>
        <begin position="149"/>
        <end position="178"/>
    </location>
</feature>
<keyword evidence="3" id="KW-1185">Reference proteome</keyword>
<dbReference type="Proteomes" id="UP001480595">
    <property type="component" value="Unassembled WGS sequence"/>
</dbReference>
<feature type="compositionally biased region" description="Basic and acidic residues" evidence="1">
    <location>
        <begin position="162"/>
        <end position="172"/>
    </location>
</feature>
<comment type="caution">
    <text evidence="2">The sequence shown here is derived from an EMBL/GenBank/DDBJ whole genome shotgun (WGS) entry which is preliminary data.</text>
</comment>
<dbReference type="GeneID" id="92085798"/>
<protein>
    <submittedName>
        <fullName evidence="2">Uncharacterized protein</fullName>
    </submittedName>
</protein>
<evidence type="ECO:0000313" key="2">
    <source>
        <dbReference type="EMBL" id="KAK8086352.1"/>
    </source>
</evidence>
<gene>
    <name evidence="2" type="ORF">PG994_001326</name>
</gene>
<name>A0ABR1WT92_9PEZI</name>
<sequence>MPPGITATPQSPIEPVYSAGKKSQWHCLRPRHPLCPLQALVVRPVIATAAVPLLWDSRLYPVRRKQRRDHQQNLAPPPAPLGAAAPATPEEEEALLTTLRTQLHFVRSIQSVDTMGVAPLAAVRDETARGRREQTIGLEALKEALAREDVVGHSRRPRRRRVEQEEGQRNEAEDWDVLAGASETAGRYFVVRSGKGGEAQ</sequence>
<evidence type="ECO:0000313" key="3">
    <source>
        <dbReference type="Proteomes" id="UP001480595"/>
    </source>
</evidence>
<accession>A0ABR1WT92</accession>
<reference evidence="2 3" key="1">
    <citation type="submission" date="2023-01" db="EMBL/GenBank/DDBJ databases">
        <title>Analysis of 21 Apiospora genomes using comparative genomics revels a genus with tremendous synthesis potential of carbohydrate active enzymes and secondary metabolites.</title>
        <authorList>
            <person name="Sorensen T."/>
        </authorList>
    </citation>
    <scope>NUCLEOTIDE SEQUENCE [LARGE SCALE GENOMIC DNA]</scope>
    <source>
        <strain evidence="2 3">CBS 135458</strain>
    </source>
</reference>
<dbReference type="InterPro" id="IPR003837">
    <property type="entry name" value="GatC"/>
</dbReference>
<evidence type="ECO:0000256" key="1">
    <source>
        <dbReference type="SAM" id="MobiDB-lite"/>
    </source>
</evidence>
<proteinExistence type="predicted"/>
<dbReference type="EMBL" id="JAQQWL010000002">
    <property type="protein sequence ID" value="KAK8086352.1"/>
    <property type="molecule type" value="Genomic_DNA"/>
</dbReference>
<dbReference type="RefSeq" id="XP_066720876.1">
    <property type="nucleotide sequence ID" value="XM_066852735.1"/>
</dbReference>
<dbReference type="Pfam" id="PF02686">
    <property type="entry name" value="GatC"/>
    <property type="match status" value="1"/>
</dbReference>
<feature type="region of interest" description="Disordered" evidence="1">
    <location>
        <begin position="66"/>
        <end position="90"/>
    </location>
</feature>
<organism evidence="2 3">
    <name type="scientific">Apiospora phragmitis</name>
    <dbReference type="NCBI Taxonomy" id="2905665"/>
    <lineage>
        <taxon>Eukaryota</taxon>
        <taxon>Fungi</taxon>
        <taxon>Dikarya</taxon>
        <taxon>Ascomycota</taxon>
        <taxon>Pezizomycotina</taxon>
        <taxon>Sordariomycetes</taxon>
        <taxon>Xylariomycetidae</taxon>
        <taxon>Amphisphaeriales</taxon>
        <taxon>Apiosporaceae</taxon>
        <taxon>Apiospora</taxon>
    </lineage>
</organism>